<dbReference type="RefSeq" id="WP_220226642.1">
    <property type="nucleotide sequence ID" value="NZ_JAICBX010000001.1"/>
</dbReference>
<feature type="signal peptide" evidence="1">
    <location>
        <begin position="1"/>
        <end position="21"/>
    </location>
</feature>
<evidence type="ECO:0000313" key="3">
    <source>
        <dbReference type="Proteomes" id="UP001196509"/>
    </source>
</evidence>
<sequence length="121" mass="13885">MIRILLSMMAVLAISMAPARAQLIDDEAYHLLITEQKKIPSVHVKILNRAFDAAESKGIPLDNYNAYIGFYPIEPGQIVVSFYADDVKLNPYVLHPKSEKFAGFDVMFDRDLEVAHFYWHR</sequence>
<proteinExistence type="predicted"/>
<keyword evidence="1" id="KW-0732">Signal</keyword>
<organism evidence="2 3">
    <name type="scientific">Flavimaribacter sediminis</name>
    <dbReference type="NCBI Taxonomy" id="2865987"/>
    <lineage>
        <taxon>Bacteria</taxon>
        <taxon>Pseudomonadati</taxon>
        <taxon>Pseudomonadota</taxon>
        <taxon>Alphaproteobacteria</taxon>
        <taxon>Hyphomicrobiales</taxon>
        <taxon>Rhizobiaceae</taxon>
        <taxon>Flavimaribacter</taxon>
    </lineage>
</organism>
<keyword evidence="3" id="KW-1185">Reference proteome</keyword>
<gene>
    <name evidence="2" type="ORF">K1W69_01915</name>
</gene>
<accession>A0AAE2ZK03</accession>
<name>A0AAE2ZK03_9HYPH</name>
<evidence type="ECO:0000256" key="1">
    <source>
        <dbReference type="SAM" id="SignalP"/>
    </source>
</evidence>
<comment type="caution">
    <text evidence="2">The sequence shown here is derived from an EMBL/GenBank/DDBJ whole genome shotgun (WGS) entry which is preliminary data.</text>
</comment>
<protein>
    <submittedName>
        <fullName evidence="2">Uncharacterized protein</fullName>
    </submittedName>
</protein>
<dbReference type="EMBL" id="JAICBX010000001">
    <property type="protein sequence ID" value="MBW8635925.1"/>
    <property type="molecule type" value="Genomic_DNA"/>
</dbReference>
<dbReference type="Proteomes" id="UP001196509">
    <property type="component" value="Unassembled WGS sequence"/>
</dbReference>
<evidence type="ECO:0000313" key="2">
    <source>
        <dbReference type="EMBL" id="MBW8635925.1"/>
    </source>
</evidence>
<reference evidence="2" key="1">
    <citation type="submission" date="2021-08" db="EMBL/GenBank/DDBJ databases">
        <title>Hoeflea bacterium WL0058 sp. nov., isolated from the sediment.</title>
        <authorList>
            <person name="Wang L."/>
            <person name="Zhang D."/>
        </authorList>
    </citation>
    <scope>NUCLEOTIDE SEQUENCE</scope>
    <source>
        <strain evidence="2">WL0058</strain>
    </source>
</reference>
<feature type="chain" id="PRO_5042082941" evidence="1">
    <location>
        <begin position="22"/>
        <end position="121"/>
    </location>
</feature>
<dbReference type="AlphaFoldDB" id="A0AAE2ZK03"/>